<feature type="chain" id="PRO_5046032754" description="SnoaL-like domain-containing protein" evidence="1">
    <location>
        <begin position="22"/>
        <end position="151"/>
    </location>
</feature>
<accession>A0ABS6SGL7</accession>
<keyword evidence="3" id="KW-1185">Reference proteome</keyword>
<name>A0ABS6SGL7_9SPHN</name>
<evidence type="ECO:0000256" key="1">
    <source>
        <dbReference type="SAM" id="SignalP"/>
    </source>
</evidence>
<comment type="caution">
    <text evidence="2">The sequence shown here is derived from an EMBL/GenBank/DDBJ whole genome shotgun (WGS) entry which is preliminary data.</text>
</comment>
<dbReference type="EMBL" id="JAGSPA010000004">
    <property type="protein sequence ID" value="MBV7257496.1"/>
    <property type="molecule type" value="Genomic_DNA"/>
</dbReference>
<dbReference type="RefSeq" id="WP_218446346.1">
    <property type="nucleotide sequence ID" value="NZ_JAGSPA010000004.1"/>
</dbReference>
<organism evidence="2 3">
    <name type="scientific">Pacificimonas pallii</name>
    <dbReference type="NCBI Taxonomy" id="2827236"/>
    <lineage>
        <taxon>Bacteria</taxon>
        <taxon>Pseudomonadati</taxon>
        <taxon>Pseudomonadota</taxon>
        <taxon>Alphaproteobacteria</taxon>
        <taxon>Sphingomonadales</taxon>
        <taxon>Sphingosinicellaceae</taxon>
        <taxon>Pacificimonas</taxon>
    </lineage>
</organism>
<evidence type="ECO:0000313" key="3">
    <source>
        <dbReference type="Proteomes" id="UP000722336"/>
    </source>
</evidence>
<proteinExistence type="predicted"/>
<protein>
    <recommendedName>
        <fullName evidence="4">SnoaL-like domain-containing protein</fullName>
    </recommendedName>
</protein>
<sequence>MKRLLMTLVLPFLLLASPASAHDESSNVLVDMFAWWNEAIKDEDALTEDAFSRFFTADAAIVVNNKVSVQGVANMVPHFRRIHSQVDEVEIVLPFEMGFESGDKIFTHHVIRARDKGSAVVNTSELMGYALLKNGKIEYIHFLSMDTGPES</sequence>
<evidence type="ECO:0000313" key="2">
    <source>
        <dbReference type="EMBL" id="MBV7257496.1"/>
    </source>
</evidence>
<evidence type="ECO:0008006" key="4">
    <source>
        <dbReference type="Google" id="ProtNLM"/>
    </source>
</evidence>
<keyword evidence="1" id="KW-0732">Signal</keyword>
<feature type="signal peptide" evidence="1">
    <location>
        <begin position="1"/>
        <end position="21"/>
    </location>
</feature>
<dbReference type="Proteomes" id="UP000722336">
    <property type="component" value="Unassembled WGS sequence"/>
</dbReference>
<gene>
    <name evidence="2" type="ORF">KCG44_11930</name>
</gene>
<reference evidence="2 3" key="1">
    <citation type="submission" date="2021-04" db="EMBL/GenBank/DDBJ databases">
        <authorList>
            <person name="Pira H."/>
            <person name="Risdian C."/>
            <person name="Wink J."/>
        </authorList>
    </citation>
    <scope>NUCLEOTIDE SEQUENCE [LARGE SCALE GENOMIC DNA]</scope>
    <source>
        <strain evidence="2 3">WHA3</strain>
    </source>
</reference>